<evidence type="ECO:0000313" key="3">
    <source>
        <dbReference type="Proteomes" id="UP000216207"/>
    </source>
</evidence>
<dbReference type="AlphaFoldDB" id="A0A268NW91"/>
<name>A0A268NW91_SHOCL</name>
<comment type="caution">
    <text evidence="2">The sequence shown here is derived from an EMBL/GenBank/DDBJ whole genome shotgun (WGS) entry which is preliminary data.</text>
</comment>
<dbReference type="Proteomes" id="UP000216207">
    <property type="component" value="Unassembled WGS sequence"/>
</dbReference>
<keyword evidence="1" id="KW-1133">Transmembrane helix</keyword>
<keyword evidence="1" id="KW-0472">Membrane</keyword>
<organism evidence="2 3">
    <name type="scientific">Shouchella clausii</name>
    <name type="common">Alkalihalobacillus clausii</name>
    <dbReference type="NCBI Taxonomy" id="79880"/>
    <lineage>
        <taxon>Bacteria</taxon>
        <taxon>Bacillati</taxon>
        <taxon>Bacillota</taxon>
        <taxon>Bacilli</taxon>
        <taxon>Bacillales</taxon>
        <taxon>Bacillaceae</taxon>
        <taxon>Shouchella</taxon>
    </lineage>
</organism>
<accession>A0A268NW91</accession>
<sequence>MLESNTDRSYFMIAAVIIAGFFIAGATLMFRDVLFFNDDAIIPTLINSVFGKANEIINNIDNSSGL</sequence>
<proteinExistence type="predicted"/>
<feature type="transmembrane region" description="Helical" evidence="1">
    <location>
        <begin position="12"/>
        <end position="30"/>
    </location>
</feature>
<dbReference type="EMBL" id="NPCC01000031">
    <property type="protein sequence ID" value="PAE87688.1"/>
    <property type="molecule type" value="Genomic_DNA"/>
</dbReference>
<keyword evidence="1" id="KW-0812">Transmembrane</keyword>
<protein>
    <submittedName>
        <fullName evidence="2">Uncharacterized protein</fullName>
    </submittedName>
</protein>
<reference evidence="2 3" key="1">
    <citation type="submission" date="2017-07" db="EMBL/GenBank/DDBJ databases">
        <title>Isolation and whole genome analysis of endospore-forming bacteria from heroin.</title>
        <authorList>
            <person name="Kalinowski J."/>
            <person name="Ahrens B."/>
            <person name="Al-Dilaimi A."/>
            <person name="Winkler A."/>
            <person name="Wibberg D."/>
            <person name="Schleenbecker U."/>
            <person name="Ruckert C."/>
            <person name="Wolfel R."/>
            <person name="Grass G."/>
        </authorList>
    </citation>
    <scope>NUCLEOTIDE SEQUENCE [LARGE SCALE GENOMIC DNA]</scope>
    <source>
        <strain evidence="2 3">7539</strain>
    </source>
</reference>
<gene>
    <name evidence="2" type="ORF">CHH72_17125</name>
</gene>
<evidence type="ECO:0000256" key="1">
    <source>
        <dbReference type="SAM" id="Phobius"/>
    </source>
</evidence>
<dbReference type="RefSeq" id="WP_095327075.1">
    <property type="nucleotide sequence ID" value="NZ_NPCC01000031.1"/>
</dbReference>
<evidence type="ECO:0000313" key="2">
    <source>
        <dbReference type="EMBL" id="PAE87688.1"/>
    </source>
</evidence>